<gene>
    <name evidence="1" type="ORF">QAD02_021689</name>
</gene>
<keyword evidence="2" id="KW-1185">Reference proteome</keyword>
<sequence length="502" mass="56493">MIKERFEELSNESAYYFIRDPETSPHQSDTTDSAEQTNSSSQGDPISEQDSLESRRRDFALSLYWPHKKATKSENSINAGGSLYDKYLNNRKTLIRIGVIPKKDILEEDLVPQGQENALAIVRKGNRPQKVVTQYWDLTLPIRGPPKDVKSYFQLYAPLGFTYGYLLWSSDYDHTHPNGPEFQVEFNSIIPFIIEIAKEKNKFDDSLELLESRGQDHLAALLSLPKVLGIKRLPEKQANGKGSKRKKAGAGAPKVTVKLPATFGSEVKDISDSFIYNASTPLDFAQFKEKRKRDSEKNGRPIGPFITLVGDYKDEGTTAVVSEKAQRPADEDRHVEVAAAGAETEDPADGDQNVEVFVTVNFVDYEIPSNCVLDAVNYCYKSFSALKIEYPVECRPVWKFLHYYIYKNDWDSVKRGSAIKKFIDDINLRKRTPESIQDQSANAQEPAIVIEEILVSELRGDDIESPEVVSIQMENPGTSASAIELLDDVQSHTMNDESGMED</sequence>
<accession>A0ACC2PQX0</accession>
<dbReference type="Proteomes" id="UP001239111">
    <property type="component" value="Chromosome 1"/>
</dbReference>
<evidence type="ECO:0000313" key="1">
    <source>
        <dbReference type="EMBL" id="KAJ8685896.1"/>
    </source>
</evidence>
<proteinExistence type="predicted"/>
<reference evidence="1" key="1">
    <citation type="submission" date="2023-04" db="EMBL/GenBank/DDBJ databases">
        <title>A chromosome-level genome assembly of the parasitoid wasp Eretmocerus hayati.</title>
        <authorList>
            <person name="Zhong Y."/>
            <person name="Liu S."/>
            <person name="Liu Y."/>
        </authorList>
    </citation>
    <scope>NUCLEOTIDE SEQUENCE</scope>
    <source>
        <strain evidence="1">ZJU_SS_LIU_2023</strain>
    </source>
</reference>
<organism evidence="1 2">
    <name type="scientific">Eretmocerus hayati</name>
    <dbReference type="NCBI Taxonomy" id="131215"/>
    <lineage>
        <taxon>Eukaryota</taxon>
        <taxon>Metazoa</taxon>
        <taxon>Ecdysozoa</taxon>
        <taxon>Arthropoda</taxon>
        <taxon>Hexapoda</taxon>
        <taxon>Insecta</taxon>
        <taxon>Pterygota</taxon>
        <taxon>Neoptera</taxon>
        <taxon>Endopterygota</taxon>
        <taxon>Hymenoptera</taxon>
        <taxon>Apocrita</taxon>
        <taxon>Proctotrupomorpha</taxon>
        <taxon>Chalcidoidea</taxon>
        <taxon>Aphelinidae</taxon>
        <taxon>Aphelininae</taxon>
        <taxon>Eretmocerus</taxon>
    </lineage>
</organism>
<name>A0ACC2PQX0_9HYME</name>
<dbReference type="EMBL" id="CM056741">
    <property type="protein sequence ID" value="KAJ8685896.1"/>
    <property type="molecule type" value="Genomic_DNA"/>
</dbReference>
<comment type="caution">
    <text evidence="1">The sequence shown here is derived from an EMBL/GenBank/DDBJ whole genome shotgun (WGS) entry which is preliminary data.</text>
</comment>
<protein>
    <submittedName>
        <fullName evidence="1">Uncharacterized protein</fullName>
    </submittedName>
</protein>
<evidence type="ECO:0000313" key="2">
    <source>
        <dbReference type="Proteomes" id="UP001239111"/>
    </source>
</evidence>